<evidence type="ECO:0000313" key="3">
    <source>
        <dbReference type="Proteomes" id="UP000640052"/>
    </source>
</evidence>
<feature type="transmembrane region" description="Helical" evidence="1">
    <location>
        <begin position="378"/>
        <end position="400"/>
    </location>
</feature>
<dbReference type="EMBL" id="BOOA01000102">
    <property type="protein sequence ID" value="GIH28946.1"/>
    <property type="molecule type" value="Genomic_DNA"/>
</dbReference>
<evidence type="ECO:0000313" key="2">
    <source>
        <dbReference type="EMBL" id="GIH28946.1"/>
    </source>
</evidence>
<keyword evidence="1" id="KW-0472">Membrane</keyword>
<evidence type="ECO:0000256" key="1">
    <source>
        <dbReference type="SAM" id="Phobius"/>
    </source>
</evidence>
<name>A0A919QHK0_9ACTN</name>
<reference evidence="2" key="1">
    <citation type="submission" date="2021-01" db="EMBL/GenBank/DDBJ databases">
        <title>Whole genome shotgun sequence of Acrocarpospora phusangensis NBRC 108782.</title>
        <authorList>
            <person name="Komaki H."/>
            <person name="Tamura T."/>
        </authorList>
    </citation>
    <scope>NUCLEOTIDE SEQUENCE</scope>
    <source>
        <strain evidence="2">NBRC 108782</strain>
    </source>
</reference>
<organism evidence="2 3">
    <name type="scientific">Acrocarpospora phusangensis</name>
    <dbReference type="NCBI Taxonomy" id="1070424"/>
    <lineage>
        <taxon>Bacteria</taxon>
        <taxon>Bacillati</taxon>
        <taxon>Actinomycetota</taxon>
        <taxon>Actinomycetes</taxon>
        <taxon>Streptosporangiales</taxon>
        <taxon>Streptosporangiaceae</taxon>
        <taxon>Acrocarpospora</taxon>
    </lineage>
</organism>
<gene>
    <name evidence="2" type="ORF">Aph01nite_72560</name>
</gene>
<sequence length="484" mass="53872">MWTVSWFRGYDLGVLADIPPPDLLAAGLPPDAEAYDVGAQTFFDLQARRLGHFAKGRLAPIPFTGVLRLPQGELPVSGSVLVHVLAHASGFIVIRPTLLSRHAMMPRGHGADLLNELDRAFWVYDYPLRWQVPGAEEPVAGGVRSLMNWVYLDLTERVRGRTGMPVATWAVEAMKGCDRLHEMARLKEIAYPFPVSFGPQFELVLPKLDELVTPDPAGHAEAVARSLLYPSEPSAPPKPVGSNQVNPDVWWFVSESRAALLASTGSLDADQDAIDPDRAQLMEFLALRRTTLTCVQRDTQRVLTERGAVSRAQVERWQHIVASTSDDYVLDARIGRLLAPLLRHNLDDVRVRDLSSMELQVRQNMAWFQQRMDTLSEWTGGLVGAAVGAAAMVLSLQEVVKVLLARASGLDVEKVLNAHGALFALIMFALVCVSFLLSLAGIRWVTSRLRPFHFRTRVRRRRLSARRRVPLQERIDVGLVDARE</sequence>
<accession>A0A919QHK0</accession>
<comment type="caution">
    <text evidence="2">The sequence shown here is derived from an EMBL/GenBank/DDBJ whole genome shotgun (WGS) entry which is preliminary data.</text>
</comment>
<keyword evidence="3" id="KW-1185">Reference proteome</keyword>
<keyword evidence="1" id="KW-0812">Transmembrane</keyword>
<dbReference type="Proteomes" id="UP000640052">
    <property type="component" value="Unassembled WGS sequence"/>
</dbReference>
<keyword evidence="1" id="KW-1133">Transmembrane helix</keyword>
<feature type="transmembrane region" description="Helical" evidence="1">
    <location>
        <begin position="420"/>
        <end position="445"/>
    </location>
</feature>
<proteinExistence type="predicted"/>
<dbReference type="AlphaFoldDB" id="A0A919QHK0"/>
<protein>
    <submittedName>
        <fullName evidence="2">Uncharacterized protein</fullName>
    </submittedName>
</protein>